<gene>
    <name evidence="6" type="ORF">SAMN05421767_11441</name>
</gene>
<dbReference type="PANTHER" id="PTHR30469">
    <property type="entry name" value="MULTIDRUG RESISTANCE PROTEIN MDTA"/>
    <property type="match status" value="1"/>
</dbReference>
<dbReference type="PANTHER" id="PTHR30469:SF15">
    <property type="entry name" value="HLYD FAMILY OF SECRETION PROTEINS"/>
    <property type="match status" value="1"/>
</dbReference>
<evidence type="ECO:0000313" key="6">
    <source>
        <dbReference type="EMBL" id="SER00204.1"/>
    </source>
</evidence>
<dbReference type="Gene3D" id="2.40.420.20">
    <property type="match status" value="1"/>
</dbReference>
<evidence type="ECO:0000256" key="1">
    <source>
        <dbReference type="SAM" id="Coils"/>
    </source>
</evidence>
<evidence type="ECO:0000256" key="3">
    <source>
        <dbReference type="SAM" id="Phobius"/>
    </source>
</evidence>
<dbReference type="InterPro" id="IPR058637">
    <property type="entry name" value="YknX-like_C"/>
</dbReference>
<dbReference type="STRING" id="137733.SAMN05421767_11441"/>
<dbReference type="RefSeq" id="WP_089746528.1">
    <property type="nucleotide sequence ID" value="NZ_FOGF01000014.1"/>
</dbReference>
<dbReference type="Gene3D" id="2.40.50.100">
    <property type="match status" value="1"/>
</dbReference>
<feature type="compositionally biased region" description="Polar residues" evidence="2">
    <location>
        <begin position="157"/>
        <end position="170"/>
    </location>
</feature>
<dbReference type="InterPro" id="IPR058639">
    <property type="entry name" value="BSH_YknX-like"/>
</dbReference>
<name>A0A1H9KM29_9LACT</name>
<feature type="region of interest" description="Disordered" evidence="2">
    <location>
        <begin position="138"/>
        <end position="171"/>
    </location>
</feature>
<keyword evidence="3" id="KW-1133">Transmembrane helix</keyword>
<keyword evidence="3" id="KW-0472">Membrane</keyword>
<feature type="domain" description="YknX-like barrel-sandwich hybrid" evidence="4">
    <location>
        <begin position="64"/>
        <end position="236"/>
    </location>
</feature>
<proteinExistence type="predicted"/>
<sequence length="409" mass="44834">MSKKAKVSIFSLCGLGLIAIIFAVFSLKKQLSNTEELATSFPAYLVKEQEPLVLDGVVITKDEESYYVDPTKGEVEEVYVKDGQTVAAGDKLFSYHNDQATQEISDLNRQKNRLYGQMDDLKQQLNKQETAKQTAKAEAEKAKQQAQAVKTTEDSSEPMQDTKQPSTDTNVELPAFDPSVFDEQIDATKKAIKELNQSIEDMDININRTSEKTSAMVTAMIDGVISINQKGKTNPTEVFMKLLGSSNLIQTAVTEYDYYAVTEGLETDIYVNAEDRDVKGTITSVAKEPLQGAGMAGGTMGQASSDLSKYQVLVKPETSLPLGFNVQVKVPLKGLVIPETAIITEEDGEYVYKVEQDTAIKTKITRQKEGLQLIVTEGVALGDIILSQPDDTVTDGQSVVTEIINEDVE</sequence>
<organism evidence="6 7">
    <name type="scientific">Granulicatella balaenopterae</name>
    <dbReference type="NCBI Taxonomy" id="137733"/>
    <lineage>
        <taxon>Bacteria</taxon>
        <taxon>Bacillati</taxon>
        <taxon>Bacillota</taxon>
        <taxon>Bacilli</taxon>
        <taxon>Lactobacillales</taxon>
        <taxon>Carnobacteriaceae</taxon>
        <taxon>Granulicatella</taxon>
    </lineage>
</organism>
<dbReference type="Proteomes" id="UP000198556">
    <property type="component" value="Unassembled WGS sequence"/>
</dbReference>
<dbReference type="Pfam" id="PF25989">
    <property type="entry name" value="YknX_C"/>
    <property type="match status" value="1"/>
</dbReference>
<keyword evidence="1" id="KW-0175">Coiled coil</keyword>
<feature type="domain" description="YknX-like C-terminal permuted SH3-like" evidence="5">
    <location>
        <begin position="334"/>
        <end position="400"/>
    </location>
</feature>
<protein>
    <submittedName>
        <fullName evidence="6">Multidrug efflux pump subunit AcrA (Membrane-fusion protein)</fullName>
    </submittedName>
</protein>
<keyword evidence="3" id="KW-0812">Transmembrane</keyword>
<evidence type="ECO:0000259" key="4">
    <source>
        <dbReference type="Pfam" id="PF25984"/>
    </source>
</evidence>
<evidence type="ECO:0000313" key="7">
    <source>
        <dbReference type="Proteomes" id="UP000198556"/>
    </source>
</evidence>
<evidence type="ECO:0000256" key="2">
    <source>
        <dbReference type="SAM" id="MobiDB-lite"/>
    </source>
</evidence>
<dbReference type="EMBL" id="FOGF01000014">
    <property type="protein sequence ID" value="SER00204.1"/>
    <property type="molecule type" value="Genomic_DNA"/>
</dbReference>
<feature type="transmembrane region" description="Helical" evidence="3">
    <location>
        <begin position="7"/>
        <end position="27"/>
    </location>
</feature>
<dbReference type="GO" id="GO:0015562">
    <property type="term" value="F:efflux transmembrane transporter activity"/>
    <property type="evidence" value="ECO:0007669"/>
    <property type="project" value="TreeGrafter"/>
</dbReference>
<dbReference type="AlphaFoldDB" id="A0A1H9KM29"/>
<dbReference type="GO" id="GO:1990281">
    <property type="term" value="C:efflux pump complex"/>
    <property type="evidence" value="ECO:0007669"/>
    <property type="project" value="TreeGrafter"/>
</dbReference>
<evidence type="ECO:0000259" key="5">
    <source>
        <dbReference type="Pfam" id="PF25989"/>
    </source>
</evidence>
<dbReference type="Pfam" id="PF25984">
    <property type="entry name" value="BSH_YknX"/>
    <property type="match status" value="1"/>
</dbReference>
<keyword evidence="7" id="KW-1185">Reference proteome</keyword>
<feature type="coiled-coil region" evidence="1">
    <location>
        <begin position="185"/>
        <end position="212"/>
    </location>
</feature>
<accession>A0A1H9KM29</accession>
<reference evidence="6 7" key="1">
    <citation type="submission" date="2016-10" db="EMBL/GenBank/DDBJ databases">
        <authorList>
            <person name="de Groot N.N."/>
        </authorList>
    </citation>
    <scope>NUCLEOTIDE SEQUENCE [LARGE SCALE GENOMIC DNA]</scope>
    <source>
        <strain evidence="6 7">DSM 15827</strain>
    </source>
</reference>